<keyword evidence="5" id="KW-1185">Reference proteome</keyword>
<dbReference type="Pfam" id="PF04122">
    <property type="entry name" value="CW_binding_2"/>
    <property type="match status" value="3"/>
</dbReference>
<evidence type="ECO:0000256" key="1">
    <source>
        <dbReference type="SAM" id="MobiDB-lite"/>
    </source>
</evidence>
<comment type="caution">
    <text evidence="4">The sequence shown here is derived from an EMBL/GenBank/DDBJ whole genome shotgun (WGS) entry which is preliminary data.</text>
</comment>
<feature type="region of interest" description="Disordered" evidence="1">
    <location>
        <begin position="735"/>
        <end position="763"/>
    </location>
</feature>
<evidence type="ECO:0000313" key="5">
    <source>
        <dbReference type="Proteomes" id="UP000563151"/>
    </source>
</evidence>
<evidence type="ECO:0000313" key="4">
    <source>
        <dbReference type="EMBL" id="MBC2397751.1"/>
    </source>
</evidence>
<dbReference type="Pfam" id="PF14478">
    <property type="entry name" value="DUF4430"/>
    <property type="match status" value="2"/>
</dbReference>
<reference evidence="4 5" key="1">
    <citation type="submission" date="2020-04" db="EMBL/GenBank/DDBJ databases">
        <title>Genomic insights into acetone-butanol-ethanol (ABE) fermentation by sequencing solventogenic clostridia strains.</title>
        <authorList>
            <person name="Brown S."/>
        </authorList>
    </citation>
    <scope>NUCLEOTIDE SEQUENCE [LARGE SCALE GENOMIC DNA]</scope>
    <source>
        <strain evidence="4 5">DJ011</strain>
    </source>
</reference>
<evidence type="ECO:0000256" key="2">
    <source>
        <dbReference type="SAM" id="SignalP"/>
    </source>
</evidence>
<feature type="compositionally biased region" description="Basic and acidic residues" evidence="1">
    <location>
        <begin position="735"/>
        <end position="744"/>
    </location>
</feature>
<keyword evidence="2" id="KW-0732">Signal</keyword>
<feature type="chain" id="PRO_5039255654" evidence="2">
    <location>
        <begin position="21"/>
        <end position="1355"/>
    </location>
</feature>
<feature type="compositionally biased region" description="Basic and acidic residues" evidence="1">
    <location>
        <begin position="1270"/>
        <end position="1281"/>
    </location>
</feature>
<protein>
    <submittedName>
        <fullName evidence="4">DUF4430 domain-containing protein</fullName>
    </submittedName>
</protein>
<accession>A0A923IZY0</accession>
<feature type="region of interest" description="Disordered" evidence="1">
    <location>
        <begin position="1231"/>
        <end position="1282"/>
    </location>
</feature>
<feature type="domain" description="Transcobalamin-like C-terminal" evidence="3">
    <location>
        <begin position="578"/>
        <end position="656"/>
    </location>
</feature>
<proteinExistence type="predicted"/>
<dbReference type="PANTHER" id="PTHR30032:SF8">
    <property type="entry name" value="GERMINATION-SPECIFIC N-ACETYLMURAMOYL-L-ALANINE AMIDASE"/>
    <property type="match status" value="1"/>
</dbReference>
<dbReference type="InterPro" id="IPR051922">
    <property type="entry name" value="Bact_Sporulation_Assoc"/>
</dbReference>
<gene>
    <name evidence="4" type="ORF">HGG79_08180</name>
</gene>
<dbReference type="InterPro" id="IPR027954">
    <property type="entry name" value="Transcobalamin-like_C"/>
</dbReference>
<evidence type="ECO:0000259" key="3">
    <source>
        <dbReference type="Pfam" id="PF14478"/>
    </source>
</evidence>
<dbReference type="Proteomes" id="UP000563151">
    <property type="component" value="Unassembled WGS sequence"/>
</dbReference>
<feature type="domain" description="Transcobalamin-like C-terminal" evidence="3">
    <location>
        <begin position="1076"/>
        <end position="1149"/>
    </location>
</feature>
<dbReference type="PANTHER" id="PTHR30032">
    <property type="entry name" value="N-ACETYLMURAMOYL-L-ALANINE AMIDASE-RELATED"/>
    <property type="match status" value="1"/>
</dbReference>
<feature type="compositionally biased region" description="Gly residues" evidence="1">
    <location>
        <begin position="1249"/>
        <end position="1267"/>
    </location>
</feature>
<dbReference type="RefSeq" id="WP_051593403.1">
    <property type="nucleotide sequence ID" value="NZ_JAAZWO010000007.1"/>
</dbReference>
<sequence>MNKRLISKIVAALFTVTSIAFTPSSNVEAKINKNRIYGKSRIETSVEISKQGWKDGSNVAVIAQGYNYADALSSAPLAKKYNAPILLTEQSKLSNSTINELKRLNVKDVLLVGGPKVVSENVEKQLKDIKINNVKRLYGDTRYETSLKIAEHIGKSNEVFITSGNGYADSLAVASIAAKKGAPILFGEKDSVKDSVKQYIKDNETNKIYIVGGKASISDKALSGLTNVERLSGNDRFETNKNVLERFKSDINFENVYVVQGAGPKGNEFADALSCSALAAQKGSPMVLTYKNINEGLEKFITNNLTSLSSVTAIGGEAVVPSSILDKLQPTNIEIIEISKKDTVYGDEKNIKTINGDLLVNADNVTLQNLDVKGVLTVNPGENGSTNIKNMTANTILIKSGAKNSIHISKVKAKSLIVDSKSEVRVEIKDNTDIDNTEVKTASILENISGNFGNVTVSNESVNNGEKIIQFKGNFSEIKIAKEGKIKILKDSKVEKIIANAKCNIDIESGATVNKVEKGNYDVSINGNVKEIVNSNTSIGGGGGGSSSVGSGEFKLIVSEDNGKYTKLEKTLKVEKDKNALDYLKSVAKVTEKQGSGFINGIDGVLNKTLKELTEDQRQKGIFGVDWFIYLNGKKTVTGAKGVYPESGDTLKFDYHEWDWHELAPKEKEMPIKLSALPSSVKAGETFKVKATCISKPVYNAIVKVDGKEVGKTDTDGCVNVKIASTGKHTIRVEKEGGSDEKTIEVNNSGGSNGGSSGGNTEEDLNVEITENNKVYGEENKTKTIGGNVSIKANNVTLRNVDIKGTLTIDAGIDGTANIKNVTATVIEVKSGDINSIHLINTKSEELIVNSRSHVRVQLNDDSKITTTRVKTTSILDEVKGTFGNIIIENSSNGNTEKREVEFRGNFDKPVLVKGEAKLLCTGSVEKISLAPETKSEIDIKGNVKSLEVVKEAKVNLTGDISEVRVFKEATINVDKDSKVNMIASVVKAEINVEEGAEVAKVQVGTENPEDVKINGKVKEIEKIKGDDIKPGEDPEENPNTKPEDKELFTIMVSKDNGSTVVINKKLKVENDKNGLEYLKSVANVTESNGFISAINGISNKTIKDLTEDQRKGGIFGVDWYIYLNENLTPTGITGVYPKAGDTLTFDYHEWDWKALVDPDYTGGMPIKLSGVPSTIEEGQSIKIKATCVYQPVYNAVVKVDGVEVGRTDMNGFLTIKITSAGSHKISVEKENGIDEKTINVNGNTNPGGDTGGDNGGSTGGDTGNNGGETKPEKPSDDKFEVTQNGDKVQIKIKNKENGEVAITLYDSNNSLVYIGQGVLKDSLVQFNTVLDNGKYYGFYKFKNGEKIKVEFEIK</sequence>
<feature type="signal peptide" evidence="2">
    <location>
        <begin position="1"/>
        <end position="20"/>
    </location>
</feature>
<dbReference type="Gene3D" id="3.40.50.12090">
    <property type="match status" value="2"/>
</dbReference>
<name>A0A923IZY0_CLOTT</name>
<organism evidence="4 5">
    <name type="scientific">Clostridium tetanomorphum</name>
    <dbReference type="NCBI Taxonomy" id="1553"/>
    <lineage>
        <taxon>Bacteria</taxon>
        <taxon>Bacillati</taxon>
        <taxon>Bacillota</taxon>
        <taxon>Clostridia</taxon>
        <taxon>Eubacteriales</taxon>
        <taxon>Clostridiaceae</taxon>
        <taxon>Clostridium</taxon>
    </lineage>
</organism>
<dbReference type="EMBL" id="JAAZWO010000007">
    <property type="protein sequence ID" value="MBC2397751.1"/>
    <property type="molecule type" value="Genomic_DNA"/>
</dbReference>
<dbReference type="InterPro" id="IPR007253">
    <property type="entry name" value="Cell_wall-bd_2"/>
</dbReference>